<evidence type="ECO:0000313" key="6">
    <source>
        <dbReference type="EMBL" id="MSS81382.1"/>
    </source>
</evidence>
<evidence type="ECO:0000256" key="2">
    <source>
        <dbReference type="ARBA" id="ARBA00022980"/>
    </source>
</evidence>
<dbReference type="InterPro" id="IPR043141">
    <property type="entry name" value="Ribosomal_uL10-like_sf"/>
</dbReference>
<dbReference type="GO" id="GO:0005840">
    <property type="term" value="C:ribosome"/>
    <property type="evidence" value="ECO:0007669"/>
    <property type="project" value="UniProtKB-KW"/>
</dbReference>
<protein>
    <recommendedName>
        <fullName evidence="4 5">Large ribosomal subunit protein uL10</fullName>
    </recommendedName>
</protein>
<dbReference type="InterPro" id="IPR047865">
    <property type="entry name" value="Ribosomal_uL10_bac_type"/>
</dbReference>
<dbReference type="NCBIfam" id="NF000955">
    <property type="entry name" value="PRK00099.1-1"/>
    <property type="match status" value="1"/>
</dbReference>
<comment type="subunit">
    <text evidence="5">Part of the ribosomal stalk of the 50S ribosomal subunit. The N-terminus interacts with L11 and the large rRNA to form the base of the stalk. The C-terminus forms an elongated spine to which L12 dimers bind in a sequential fashion forming a multimeric L10(L12)X complex.</text>
</comment>
<comment type="function">
    <text evidence="5">Forms part of the ribosomal stalk, playing a central role in the interaction of the ribosome with GTP-bound translation factors.</text>
</comment>
<dbReference type="InterPro" id="IPR022973">
    <property type="entry name" value="Ribosomal_uL10_bac"/>
</dbReference>
<keyword evidence="5" id="KW-0699">rRNA-binding</keyword>
<comment type="caution">
    <text evidence="6">The sequence shown here is derived from an EMBL/GenBank/DDBJ whole genome shotgun (WGS) entry which is preliminary data.</text>
</comment>
<dbReference type="Gene3D" id="3.30.70.1730">
    <property type="match status" value="1"/>
</dbReference>
<dbReference type="GO" id="GO:1990904">
    <property type="term" value="C:ribonucleoprotein complex"/>
    <property type="evidence" value="ECO:0007669"/>
    <property type="project" value="UniProtKB-KW"/>
</dbReference>
<dbReference type="Proteomes" id="UP000441455">
    <property type="component" value="Unassembled WGS sequence"/>
</dbReference>
<dbReference type="EMBL" id="VULN01000002">
    <property type="protein sequence ID" value="MSS81382.1"/>
    <property type="molecule type" value="Genomic_DNA"/>
</dbReference>
<name>A0A6N7VYU1_ACIFE</name>
<dbReference type="GO" id="GO:0006412">
    <property type="term" value="P:translation"/>
    <property type="evidence" value="ECO:0007669"/>
    <property type="project" value="UniProtKB-UniRule"/>
</dbReference>
<dbReference type="AlphaFoldDB" id="A0A6N7VYU1"/>
<keyword evidence="5" id="KW-0694">RNA-binding</keyword>
<dbReference type="OrthoDB" id="9808307at2"/>
<evidence type="ECO:0000256" key="3">
    <source>
        <dbReference type="ARBA" id="ARBA00023274"/>
    </source>
</evidence>
<keyword evidence="3 5" id="KW-0687">Ribonucleoprotein</keyword>
<dbReference type="RefSeq" id="WP_022487508.1">
    <property type="nucleotide sequence ID" value="NZ_CALEXD010000014.1"/>
</dbReference>
<dbReference type="SUPFAM" id="SSF160369">
    <property type="entry name" value="Ribosomal protein L10-like"/>
    <property type="match status" value="1"/>
</dbReference>
<evidence type="ECO:0000256" key="5">
    <source>
        <dbReference type="HAMAP-Rule" id="MF_00362"/>
    </source>
</evidence>
<evidence type="ECO:0000313" key="7">
    <source>
        <dbReference type="Proteomes" id="UP000441455"/>
    </source>
</evidence>
<dbReference type="HAMAP" id="MF_00362">
    <property type="entry name" value="Ribosomal_uL10"/>
    <property type="match status" value="1"/>
</dbReference>
<gene>
    <name evidence="5" type="primary">rplJ</name>
    <name evidence="6" type="ORF">FX155_01955</name>
</gene>
<evidence type="ECO:0000256" key="4">
    <source>
        <dbReference type="ARBA" id="ARBA00035202"/>
    </source>
</evidence>
<dbReference type="GO" id="GO:0070180">
    <property type="term" value="F:large ribosomal subunit rRNA binding"/>
    <property type="evidence" value="ECO:0007669"/>
    <property type="project" value="UniProtKB-UniRule"/>
</dbReference>
<dbReference type="InterPro" id="IPR001790">
    <property type="entry name" value="Ribosomal_uL10"/>
</dbReference>
<keyword evidence="2 5" id="KW-0689">Ribosomal protein</keyword>
<dbReference type="Gene3D" id="6.10.250.290">
    <property type="match status" value="1"/>
</dbReference>
<sequence>MHDIRPEKAGKVAELKDLLSSSKGAVLVDYCGLTVAEDTELRSKMREAGVKYMVAKNTFIRIAAKEAGVEGLDSYLEHNTAVAFSAEDPVAPAKILNDFSKDHKALEIKAGILDGKVIALDEVKALAELPSRDELLAKLVGSMQAPISGLVNVLQGTIRNFVYTLEAVRQKKEQESA</sequence>
<reference evidence="6 7" key="1">
    <citation type="submission" date="2019-08" db="EMBL/GenBank/DDBJ databases">
        <title>In-depth cultivation of the pig gut microbiome towards novel bacterial diversity and tailored functional studies.</title>
        <authorList>
            <person name="Wylensek D."/>
            <person name="Hitch T.C.A."/>
            <person name="Clavel T."/>
        </authorList>
    </citation>
    <scope>NUCLEOTIDE SEQUENCE [LARGE SCALE GENOMIC DNA]</scope>
    <source>
        <strain evidence="6 7">WCA-389-WT-5B</strain>
    </source>
</reference>
<proteinExistence type="inferred from homology"/>
<dbReference type="Pfam" id="PF00466">
    <property type="entry name" value="Ribosomal_L10"/>
    <property type="match status" value="1"/>
</dbReference>
<accession>A0A6N7VYU1</accession>
<dbReference type="CDD" id="cd05797">
    <property type="entry name" value="Ribosomal_L10"/>
    <property type="match status" value="1"/>
</dbReference>
<organism evidence="6 7">
    <name type="scientific">Acidaminococcus fermentans</name>
    <dbReference type="NCBI Taxonomy" id="905"/>
    <lineage>
        <taxon>Bacteria</taxon>
        <taxon>Bacillati</taxon>
        <taxon>Bacillota</taxon>
        <taxon>Negativicutes</taxon>
        <taxon>Acidaminococcales</taxon>
        <taxon>Acidaminococcaceae</taxon>
        <taxon>Acidaminococcus</taxon>
    </lineage>
</organism>
<dbReference type="PANTHER" id="PTHR11560">
    <property type="entry name" value="39S RIBOSOMAL PROTEIN L10, MITOCHONDRIAL"/>
    <property type="match status" value="1"/>
</dbReference>
<comment type="similarity">
    <text evidence="1 5">Belongs to the universal ribosomal protein uL10 family.</text>
</comment>
<evidence type="ECO:0000256" key="1">
    <source>
        <dbReference type="ARBA" id="ARBA00008889"/>
    </source>
</evidence>